<dbReference type="GeneID" id="96904918"/>
<accession>G0VHE7</accession>
<organism evidence="6 7">
    <name type="scientific">Naumovozyma castellii</name>
    <name type="common">Yeast</name>
    <name type="synonym">Saccharomyces castellii</name>
    <dbReference type="NCBI Taxonomy" id="27288"/>
    <lineage>
        <taxon>Eukaryota</taxon>
        <taxon>Fungi</taxon>
        <taxon>Dikarya</taxon>
        <taxon>Ascomycota</taxon>
        <taxon>Saccharomycotina</taxon>
        <taxon>Saccharomycetes</taxon>
        <taxon>Saccharomycetales</taxon>
        <taxon>Saccharomycetaceae</taxon>
        <taxon>Naumovozyma</taxon>
    </lineage>
</organism>
<evidence type="ECO:0000313" key="7">
    <source>
        <dbReference type="Proteomes" id="UP000001640"/>
    </source>
</evidence>
<dbReference type="GO" id="GO:0030162">
    <property type="term" value="P:regulation of proteolysis"/>
    <property type="evidence" value="ECO:0007669"/>
    <property type="project" value="EnsemblFungi"/>
</dbReference>
<dbReference type="InterPro" id="IPR052471">
    <property type="entry name" value="PBI_I9"/>
</dbReference>
<dbReference type="OrthoDB" id="5518345at2759"/>
<dbReference type="PANTHER" id="PTHR28288">
    <property type="entry name" value="PROTEASE B INHIBITOR 2"/>
    <property type="match status" value="1"/>
</dbReference>
<gene>
    <name evidence="6" type="primary">NCAS0G03660</name>
    <name evidence="6" type="ordered locus">NCAS_0G03660</name>
</gene>
<dbReference type="InParanoid" id="G0VHE7"/>
<dbReference type="FunCoup" id="G0VHE7">
    <property type="interactions" value="215"/>
</dbReference>
<dbReference type="FunFam" id="3.30.70.80:FF:000005">
    <property type="entry name" value="Proteinase inhibitor I2B"/>
    <property type="match status" value="1"/>
</dbReference>
<keyword evidence="7" id="KW-1185">Reference proteome</keyword>
<comment type="subunit">
    <text evidence="5">Part of the heterodimeric LMA1 complex together with the thioredoxin II/TRX2. LMA1 binds to the ATPase SEC18.</text>
</comment>
<keyword evidence="2" id="KW-0722">Serine protease inhibitor</keyword>
<evidence type="ECO:0000256" key="5">
    <source>
        <dbReference type="ARBA" id="ARBA00062658"/>
    </source>
</evidence>
<comment type="similarity">
    <text evidence="3">Belongs to the protease inhibitor I9 family.</text>
</comment>
<reference evidence="6 7" key="1">
    <citation type="journal article" date="2011" name="Proc. Natl. Acad. Sci. U.S.A.">
        <title>Evolutionary erosion of yeast sex chromosomes by mating-type switching accidents.</title>
        <authorList>
            <person name="Gordon J.L."/>
            <person name="Armisen D."/>
            <person name="Proux-Wera E."/>
            <person name="Oheigeartaigh S.S."/>
            <person name="Byrne K.P."/>
            <person name="Wolfe K.H."/>
        </authorList>
    </citation>
    <scope>NUCLEOTIDE SEQUENCE [LARGE SCALE GENOMIC DNA]</scope>
    <source>
        <strain evidence="7">ATCC 76901 / BCRC 22586 / CBS 4309 / NBRC 1992 / NRRL Y-12630</strain>
    </source>
</reference>
<evidence type="ECO:0000256" key="4">
    <source>
        <dbReference type="ARBA" id="ARBA00054668"/>
    </source>
</evidence>
<evidence type="ECO:0000256" key="3">
    <source>
        <dbReference type="ARBA" id="ARBA00038069"/>
    </source>
</evidence>
<comment type="function">
    <text evidence="4">Cytosolic inhibitor of vacuolar proteinase B (yscB), probably regulating protease B activity during limited proteolysis. PBI2 is a component of the LMA1 complex, which is involved in the facilitation of vesicle fusion such as homotypic vacuole and ER-derived COPII vesicle fusion with the Golgi.</text>
</comment>
<dbReference type="GO" id="GO:0042144">
    <property type="term" value="P:vacuole fusion, non-autophagic"/>
    <property type="evidence" value="ECO:0007669"/>
    <property type="project" value="EnsemblFungi"/>
</dbReference>
<dbReference type="Proteomes" id="UP000001640">
    <property type="component" value="Chromosome 7"/>
</dbReference>
<reference key="2">
    <citation type="submission" date="2011-08" db="EMBL/GenBank/DDBJ databases">
        <title>Genome sequence of Naumovozyma castellii.</title>
        <authorList>
            <person name="Gordon J.L."/>
            <person name="Armisen D."/>
            <person name="Proux-Wera E."/>
            <person name="OhEigeartaigh S.S."/>
            <person name="Byrne K.P."/>
            <person name="Wolfe K.H."/>
        </authorList>
    </citation>
    <scope>NUCLEOTIDE SEQUENCE</scope>
    <source>
        <strain>Type strain:CBS 4309</strain>
    </source>
</reference>
<name>G0VHE7_NAUCA</name>
<evidence type="ECO:0000256" key="1">
    <source>
        <dbReference type="ARBA" id="ARBA00022690"/>
    </source>
</evidence>
<dbReference type="InterPro" id="IPR037045">
    <property type="entry name" value="S8pro/Inhibitor_I9_sf"/>
</dbReference>
<dbReference type="STRING" id="1064592.G0VHE7"/>
<dbReference type="Gene3D" id="3.30.70.80">
    <property type="entry name" value="Peptidase S8 propeptide/proteinase inhibitor I9"/>
    <property type="match status" value="1"/>
</dbReference>
<dbReference type="MEROPS" id="I09.003"/>
<dbReference type="PANTHER" id="PTHR28288:SF2">
    <property type="entry name" value="PROTEASE B INHIBITOR 2"/>
    <property type="match status" value="1"/>
</dbReference>
<evidence type="ECO:0000313" key="6">
    <source>
        <dbReference type="EMBL" id="CCC71253.1"/>
    </source>
</evidence>
<protein>
    <submittedName>
        <fullName evidence="6">Uncharacterized protein</fullName>
    </submittedName>
</protein>
<dbReference type="HOGENOM" id="CLU_156026_3_0_1"/>
<dbReference type="eggNOG" id="ENOG502SBW1">
    <property type="taxonomic scope" value="Eukaryota"/>
</dbReference>
<dbReference type="AlphaFoldDB" id="G0VHE7"/>
<dbReference type="GO" id="GO:0004867">
    <property type="term" value="F:serine-type endopeptidase inhibitor activity"/>
    <property type="evidence" value="ECO:0007669"/>
    <property type="project" value="UniProtKB-KW"/>
</dbReference>
<dbReference type="KEGG" id="ncs:NCAS_0G03660"/>
<dbReference type="GO" id="GO:0005829">
    <property type="term" value="C:cytosol"/>
    <property type="evidence" value="ECO:0007669"/>
    <property type="project" value="EnsemblFungi"/>
</dbReference>
<keyword evidence="1" id="KW-0646">Protease inhibitor</keyword>
<dbReference type="OMA" id="IITCKPD"/>
<proteinExistence type="inferred from homology"/>
<dbReference type="SUPFAM" id="SSF54897">
    <property type="entry name" value="Protease propeptides/inhibitors"/>
    <property type="match status" value="1"/>
</dbReference>
<evidence type="ECO:0000256" key="2">
    <source>
        <dbReference type="ARBA" id="ARBA00022900"/>
    </source>
</evidence>
<sequence>MTNYIVTLKKATPDKEAKKVKESIDKLGGSVVHEFSLIKGYTVKLPDKLKLDALRHKHGDVIENIEEDKEVHANDASAK</sequence>
<dbReference type="EMBL" id="HE576758">
    <property type="protein sequence ID" value="CCC71253.1"/>
    <property type="molecule type" value="Genomic_DNA"/>
</dbReference>
<dbReference type="RefSeq" id="XP_003677605.1">
    <property type="nucleotide sequence ID" value="XM_003677557.1"/>
</dbReference>